<evidence type="ECO:0000259" key="4">
    <source>
        <dbReference type="PROSITE" id="PS50011"/>
    </source>
</evidence>
<feature type="compositionally biased region" description="Polar residues" evidence="3">
    <location>
        <begin position="647"/>
        <end position="660"/>
    </location>
</feature>
<feature type="region of interest" description="Disordered" evidence="3">
    <location>
        <begin position="623"/>
        <end position="667"/>
    </location>
</feature>
<keyword evidence="6" id="KW-1185">Reference proteome</keyword>
<dbReference type="Proteomes" id="UP001165090">
    <property type="component" value="Unassembled WGS sequence"/>
</dbReference>
<dbReference type="InterPro" id="IPR008266">
    <property type="entry name" value="Tyr_kinase_AS"/>
</dbReference>
<feature type="region of interest" description="Disordered" evidence="3">
    <location>
        <begin position="228"/>
        <end position="274"/>
    </location>
</feature>
<feature type="compositionally biased region" description="Basic residues" evidence="3">
    <location>
        <begin position="629"/>
        <end position="638"/>
    </location>
</feature>
<evidence type="ECO:0000313" key="6">
    <source>
        <dbReference type="Proteomes" id="UP001165090"/>
    </source>
</evidence>
<dbReference type="PANTHER" id="PTHR24418">
    <property type="entry name" value="TYROSINE-PROTEIN KINASE"/>
    <property type="match status" value="1"/>
</dbReference>
<proteinExistence type="predicted"/>
<feature type="compositionally biased region" description="Basic and acidic residues" evidence="3">
    <location>
        <begin position="731"/>
        <end position="740"/>
    </location>
</feature>
<reference evidence="5 6" key="1">
    <citation type="journal article" date="2023" name="IScience">
        <title>Expanded male sex-determining region conserved during the evolution of homothallism in the green alga Volvox.</title>
        <authorList>
            <person name="Yamamoto K."/>
            <person name="Matsuzaki R."/>
            <person name="Mahakham W."/>
            <person name="Heman W."/>
            <person name="Sekimoto H."/>
            <person name="Kawachi M."/>
            <person name="Minakuchi Y."/>
            <person name="Toyoda A."/>
            <person name="Nozaki H."/>
        </authorList>
    </citation>
    <scope>NUCLEOTIDE SEQUENCE [LARGE SCALE GENOMIC DNA]</scope>
    <source>
        <strain evidence="5 6">NIES-4468</strain>
    </source>
</reference>
<feature type="region of interest" description="Disordered" evidence="3">
    <location>
        <begin position="848"/>
        <end position="930"/>
    </location>
</feature>
<feature type="compositionally biased region" description="Basic and acidic residues" evidence="3">
    <location>
        <begin position="848"/>
        <end position="862"/>
    </location>
</feature>
<evidence type="ECO:0000256" key="3">
    <source>
        <dbReference type="SAM" id="MobiDB-lite"/>
    </source>
</evidence>
<accession>A0ABQ5RUZ5</accession>
<dbReference type="InterPro" id="IPR011009">
    <property type="entry name" value="Kinase-like_dom_sf"/>
</dbReference>
<feature type="domain" description="Protein kinase" evidence="4">
    <location>
        <begin position="82"/>
        <end position="375"/>
    </location>
</feature>
<comment type="caution">
    <text evidence="5">The sequence shown here is derived from an EMBL/GenBank/DDBJ whole genome shotgun (WGS) entry which is preliminary data.</text>
</comment>
<dbReference type="InterPro" id="IPR050198">
    <property type="entry name" value="Non-receptor_tyrosine_kinases"/>
</dbReference>
<dbReference type="Gene3D" id="1.10.510.10">
    <property type="entry name" value="Transferase(Phosphotransferase) domain 1"/>
    <property type="match status" value="2"/>
</dbReference>
<evidence type="ECO:0000256" key="1">
    <source>
        <dbReference type="ARBA" id="ARBA00022741"/>
    </source>
</evidence>
<dbReference type="InterPro" id="IPR000719">
    <property type="entry name" value="Prot_kinase_dom"/>
</dbReference>
<evidence type="ECO:0000256" key="2">
    <source>
        <dbReference type="ARBA" id="ARBA00022840"/>
    </source>
</evidence>
<evidence type="ECO:0000313" key="5">
    <source>
        <dbReference type="EMBL" id="GLI61355.1"/>
    </source>
</evidence>
<feature type="compositionally biased region" description="Polar residues" evidence="3">
    <location>
        <begin position="1139"/>
        <end position="1154"/>
    </location>
</feature>
<dbReference type="PROSITE" id="PS50011">
    <property type="entry name" value="PROTEIN_KINASE_DOM"/>
    <property type="match status" value="1"/>
</dbReference>
<sequence>MGPKLCVNFATLCFGRVHVKTEENVHSRDESSVHAKAQLQQDELDCVVSQEASVDEGTNLSVLTPSELTALQSKLKVPYTDLTFHALIGKGSFKQVYRGKWNNTNVAIVAMRRGGLVTEARLMQRLGAHPNLVQFYRWSTDHRGNEYIVVELVPFGSLDKVLAQFGRSLRNRSKLMMCEQICHAMCELASEGVLHRDLAARNILVQAMQPVHVKVSDFGLARVSPEHQEPVSSGCGGGDDGGGCDDGRPDDRCKSTHWQPQQQQQKRRQAVKGSASLVPVRWSAPEVLHNGGCWSEKSDVYSYGVTMWEIFSNGAEPYASRSDIEAATSIINGDLLQRPKDCPHPVYALMQDCWRQDPAQRPSFRQIAGVFRRWRETTMAAKAASGAGGINGAAGGGGPAATAAAVGGQSWAKLTEVRAGTGAGADSIFTDERNRVPSVSGVAASSQPAALPKLLSPQPAPTFIGVGPGAHTGAETKASDGGIDGGGSGYVDLASLWRRPEAPMLVDPDGAPAATAGSSRVLPAILSGEVLELNGQHQHHQCPSAPVATGVFVPKAELMPTSRQPQLSPQLLLPQPAAVLGTANSGGMPSAARLQGSAISTAPSHCTNGICYPVEAHGYGGGIRDISPSKHHHNHNHRNGSEMRELPSSTKSTLATQPSAATPAGGEADKLDVARCMVVDVTARTTGVAMDADAAAPVEPLLSYPAAAGALESRPSKALLSAAPGSIGEVQRTRSTEAEAPRPPAAGLEGGQEYSQSSLRRCGSPGRSGAAVATDALLCSQQPLYVHSTTLADGIGPAESCSSRGRSAGDATGLKSRLGAEGADAMAPQLQLHVQPDKQLQRPLLEEEHMSSGEWAGRRLEGRGPNLRRNPPGSNLSRPSPLRASQTSVADLSRDKSGEGPQRPAADPSLRPATPATATPSGSPAVDGSSSLEAGRVAAAAAVAAAWGVTAAESNPGRLLAAPRYQGEGQDRLLRMVTDIPVEAVGTPLPNDVGRRTSKGHPLAAAAAIAVFNSRHGRSSASAGAYDPARGVRHVLNKFGKASVSTGGGGAAAAAAAAAAVMGFGGGGGNGPCWCCSSGVALAQHGAALGPGAAYGFCEACILSMEVETVIEPLLSGSTVLTTNTNRGMSNIRDGDAASTYSSSSMQGHQTPSSAGGGAVAAAARSPSTFFLAGTTTTLAACRGQRWNPGLEWQASPDINERALESGLDSLQASISAVLRAKEGNVQHSNIYGLQCDSLLPEEMRLCT</sequence>
<dbReference type="EMBL" id="BSDZ01000010">
    <property type="protein sequence ID" value="GLI61355.1"/>
    <property type="molecule type" value="Genomic_DNA"/>
</dbReference>
<dbReference type="InterPro" id="IPR001245">
    <property type="entry name" value="Ser-Thr/Tyr_kinase_cat_dom"/>
</dbReference>
<dbReference type="SMART" id="SM00219">
    <property type="entry name" value="TyrKc"/>
    <property type="match status" value="1"/>
</dbReference>
<organism evidence="5 6">
    <name type="scientific">Volvox africanus</name>
    <dbReference type="NCBI Taxonomy" id="51714"/>
    <lineage>
        <taxon>Eukaryota</taxon>
        <taxon>Viridiplantae</taxon>
        <taxon>Chlorophyta</taxon>
        <taxon>core chlorophytes</taxon>
        <taxon>Chlorophyceae</taxon>
        <taxon>CS clade</taxon>
        <taxon>Chlamydomonadales</taxon>
        <taxon>Volvocaceae</taxon>
        <taxon>Volvox</taxon>
    </lineage>
</organism>
<feature type="region of interest" description="Disordered" evidence="3">
    <location>
        <begin position="722"/>
        <end position="766"/>
    </location>
</feature>
<protein>
    <recommendedName>
        <fullName evidence="4">Protein kinase domain-containing protein</fullName>
    </recommendedName>
</protein>
<feature type="compositionally biased region" description="Polar residues" evidence="3">
    <location>
        <begin position="916"/>
        <end position="930"/>
    </location>
</feature>
<dbReference type="PROSITE" id="PS00109">
    <property type="entry name" value="PROTEIN_KINASE_TYR"/>
    <property type="match status" value="1"/>
</dbReference>
<feature type="compositionally biased region" description="Basic and acidic residues" evidence="3">
    <location>
        <begin position="245"/>
        <end position="254"/>
    </location>
</feature>
<dbReference type="SUPFAM" id="SSF56112">
    <property type="entry name" value="Protein kinase-like (PK-like)"/>
    <property type="match status" value="1"/>
</dbReference>
<name>A0ABQ5RUZ5_9CHLO</name>
<dbReference type="Pfam" id="PF07714">
    <property type="entry name" value="PK_Tyr_Ser-Thr"/>
    <property type="match status" value="2"/>
</dbReference>
<dbReference type="InterPro" id="IPR020635">
    <property type="entry name" value="Tyr_kinase_cat_dom"/>
</dbReference>
<dbReference type="PRINTS" id="PR00109">
    <property type="entry name" value="TYRKINASE"/>
</dbReference>
<feature type="region of interest" description="Disordered" evidence="3">
    <location>
        <begin position="1125"/>
        <end position="1160"/>
    </location>
</feature>
<feature type="compositionally biased region" description="Polar residues" evidence="3">
    <location>
        <begin position="872"/>
        <end position="890"/>
    </location>
</feature>
<gene>
    <name evidence="5" type="ORF">VaNZ11_003718</name>
</gene>
<keyword evidence="1" id="KW-0547">Nucleotide-binding</keyword>
<keyword evidence="2" id="KW-0067">ATP-binding</keyword>